<dbReference type="Proteomes" id="UP000658127">
    <property type="component" value="Unassembled WGS sequence"/>
</dbReference>
<feature type="domain" description="DUF7373" evidence="2">
    <location>
        <begin position="45"/>
        <end position="238"/>
    </location>
</feature>
<evidence type="ECO:0000259" key="3">
    <source>
        <dbReference type="Pfam" id="PF24092"/>
    </source>
</evidence>
<reference evidence="5" key="1">
    <citation type="journal article" date="2019" name="Int. J. Syst. Evol. Microbiol.">
        <title>The Global Catalogue of Microorganisms (GCM) 10K type strain sequencing project: providing services to taxonomists for standard genome sequencing and annotation.</title>
        <authorList>
            <consortium name="The Broad Institute Genomics Platform"/>
            <consortium name="The Broad Institute Genome Sequencing Center for Infectious Disease"/>
            <person name="Wu L."/>
            <person name="Ma J."/>
        </authorList>
    </citation>
    <scope>NUCLEOTIDE SEQUENCE [LARGE SCALE GENOMIC DNA]</scope>
    <source>
        <strain evidence="5">CGMCC 4.7329</strain>
    </source>
</reference>
<evidence type="ECO:0000313" key="5">
    <source>
        <dbReference type="Proteomes" id="UP000658127"/>
    </source>
</evidence>
<feature type="signal peptide" evidence="1">
    <location>
        <begin position="1"/>
        <end position="24"/>
    </location>
</feature>
<gene>
    <name evidence="4" type="ORF">GCM10011610_46420</name>
</gene>
<dbReference type="EMBL" id="BMNE01000005">
    <property type="protein sequence ID" value="GGN88693.1"/>
    <property type="molecule type" value="Genomic_DNA"/>
</dbReference>
<evidence type="ECO:0000259" key="2">
    <source>
        <dbReference type="Pfam" id="PF24088"/>
    </source>
</evidence>
<proteinExistence type="predicted"/>
<name>A0ABQ2KPH9_9NOCA</name>
<feature type="domain" description="DUF7373" evidence="3">
    <location>
        <begin position="244"/>
        <end position="386"/>
    </location>
</feature>
<dbReference type="InterPro" id="IPR056463">
    <property type="entry name" value="DUF7373_C"/>
</dbReference>
<organism evidence="4 5">
    <name type="scientific">Nocardia rhizosphaerihabitans</name>
    <dbReference type="NCBI Taxonomy" id="1691570"/>
    <lineage>
        <taxon>Bacteria</taxon>
        <taxon>Bacillati</taxon>
        <taxon>Actinomycetota</taxon>
        <taxon>Actinomycetes</taxon>
        <taxon>Mycobacteriales</taxon>
        <taxon>Nocardiaceae</taxon>
        <taxon>Nocardia</taxon>
    </lineage>
</organism>
<evidence type="ECO:0000313" key="4">
    <source>
        <dbReference type="EMBL" id="GGN88693.1"/>
    </source>
</evidence>
<dbReference type="Pfam" id="PF24092">
    <property type="entry name" value="DUF7373_C"/>
    <property type="match status" value="1"/>
</dbReference>
<keyword evidence="1" id="KW-0732">Signal</keyword>
<dbReference type="InterPro" id="IPR055797">
    <property type="entry name" value="DUF7373"/>
</dbReference>
<dbReference type="Pfam" id="PF24088">
    <property type="entry name" value="DUF7373"/>
    <property type="match status" value="1"/>
</dbReference>
<evidence type="ECO:0000256" key="1">
    <source>
        <dbReference type="SAM" id="SignalP"/>
    </source>
</evidence>
<comment type="caution">
    <text evidence="4">The sequence shown here is derived from an EMBL/GenBank/DDBJ whole genome shotgun (WGS) entry which is preliminary data.</text>
</comment>
<sequence>MLVRYRSRCLAALLSLALLTAACGDEPAALDHGGYALEPVPGDFDDAPSRVRGSLVESVRIGERLLFADRVDPDLIEGDGGGVVVGPNGVDELLSGVQKTALDPFDVLAGFGAIGSNGQLDNEQKHKLLSITILSLPDAEQAGAAAHAMAAADFGANAENAPLPPLPEYPAALSHWRPGVPTVGSWLVWKNLVIRVYAKVIDPRAEVLTDLLTRTYRAQLAELDTFVPTPPADLATLKLDSGHLLTRMVKTGEYWPDRWEFMVYGPRSYALLLDKPSARLRDFEASSIDAVAVAHNKFLHRAKDQDAAQTHAENEEKVLLAADYTAITAPALAGVSCFRAARPNTEVSAARRFVCVVRRNEFVVRMYSNQESDVRQLAVAQYALLSGSR</sequence>
<dbReference type="PROSITE" id="PS51257">
    <property type="entry name" value="PROKAR_LIPOPROTEIN"/>
    <property type="match status" value="1"/>
</dbReference>
<keyword evidence="5" id="KW-1185">Reference proteome</keyword>
<protein>
    <submittedName>
        <fullName evidence="4">Uncharacterized protein</fullName>
    </submittedName>
</protein>
<feature type="chain" id="PRO_5045197121" evidence="1">
    <location>
        <begin position="25"/>
        <end position="389"/>
    </location>
</feature>
<accession>A0ABQ2KPH9</accession>